<evidence type="ECO:0000313" key="4">
    <source>
        <dbReference type="Proteomes" id="UP000199598"/>
    </source>
</evidence>
<dbReference type="SUPFAM" id="SSF48613">
    <property type="entry name" value="Heme oxygenase-like"/>
    <property type="match status" value="1"/>
</dbReference>
<comment type="pathway">
    <text evidence="1">Cofactor biosynthesis; thiamine diphosphate biosynthesis.</text>
</comment>
<dbReference type="PANTHER" id="PTHR43198">
    <property type="entry name" value="BIFUNCTIONAL TH2 PROTEIN"/>
    <property type="match status" value="1"/>
</dbReference>
<evidence type="ECO:0000259" key="2">
    <source>
        <dbReference type="Pfam" id="PF03070"/>
    </source>
</evidence>
<protein>
    <recommendedName>
        <fullName evidence="1">Aminopyrimidine aminohydrolase</fullName>
        <ecNumber evidence="1">3.5.99.2</ecNumber>
    </recommendedName>
</protein>
<name>A0A1I4A9A5_9HYPH</name>
<dbReference type="EC" id="3.5.99.2" evidence="1"/>
<dbReference type="CDD" id="cd19358">
    <property type="entry name" value="TenA_E_Spr0628-like"/>
    <property type="match status" value="1"/>
</dbReference>
<keyword evidence="1" id="KW-0784">Thiamine biosynthesis</keyword>
<dbReference type="PANTHER" id="PTHR43198:SF2">
    <property type="entry name" value="SI:CH1073-67J19.1-RELATED"/>
    <property type="match status" value="1"/>
</dbReference>
<dbReference type="InterPro" id="IPR026285">
    <property type="entry name" value="TenA_E"/>
</dbReference>
<comment type="catalytic activity">
    <reaction evidence="1">
        <text>4-amino-5-aminomethyl-2-methylpyrimidine + H2O = 4-amino-5-hydroxymethyl-2-methylpyrimidine + NH4(+)</text>
        <dbReference type="Rhea" id="RHEA:31799"/>
        <dbReference type="ChEBI" id="CHEBI:15377"/>
        <dbReference type="ChEBI" id="CHEBI:16892"/>
        <dbReference type="ChEBI" id="CHEBI:28938"/>
        <dbReference type="ChEBI" id="CHEBI:63416"/>
        <dbReference type="EC" id="3.5.99.2"/>
    </reaction>
</comment>
<evidence type="ECO:0000313" key="3">
    <source>
        <dbReference type="EMBL" id="SFK53002.1"/>
    </source>
</evidence>
<keyword evidence="4" id="KW-1185">Reference proteome</keyword>
<dbReference type="InterPro" id="IPR004305">
    <property type="entry name" value="Thiaminase-2/PQQC"/>
</dbReference>
<keyword evidence="1" id="KW-0378">Hydrolase</keyword>
<comment type="function">
    <text evidence="1">Catalyzes an amino-pyrimidine hydrolysis reaction at the C5' of the pyrimidine moiety of thiamine compounds, a reaction that is part of a thiamine salvage pathway. Thus, catalyzes the conversion of 4-amino-5-aminomethyl-2-methylpyrimidine to 4-amino-5-hydroxymethyl-2-methylpyrimidine (HMP).</text>
</comment>
<sequence length="230" mass="26056">MLNTASYANYKITHTDETFTDWLVKSAGPAWNKAINHPFTSAVGNDTVSAEVFTRYLLEDYHYIQDLASALGFLIAKAPTMAAKTRLAGFAQQLTSNELGYFQRTFKELGIAPEVYEAAKPNTITRAIGATLLSTAGKGHYVDGMATLLASEWIYREWGHREAAKPRPERLYLAEWVEFLATDEFGEFIEWIKREVNSIGEEERVKRQSEISESFTHMCELEAEFFDMVS</sequence>
<accession>A0A1I4A9A5</accession>
<gene>
    <name evidence="3" type="ORF">SAMN04488518_10664</name>
</gene>
<dbReference type="Pfam" id="PF03070">
    <property type="entry name" value="TENA_THI-4"/>
    <property type="match status" value="1"/>
</dbReference>
<comment type="similarity">
    <text evidence="1">Belongs to the TenA family.</text>
</comment>
<dbReference type="RefSeq" id="WP_093519859.1">
    <property type="nucleotide sequence ID" value="NZ_FOSK01000006.1"/>
</dbReference>
<dbReference type="Gene3D" id="1.20.910.10">
    <property type="entry name" value="Heme oxygenase-like"/>
    <property type="match status" value="1"/>
</dbReference>
<feature type="domain" description="Thiaminase-2/PQQC" evidence="2">
    <location>
        <begin position="27"/>
        <end position="229"/>
    </location>
</feature>
<dbReference type="EMBL" id="FOSK01000006">
    <property type="protein sequence ID" value="SFK53002.1"/>
    <property type="molecule type" value="Genomic_DNA"/>
</dbReference>
<proteinExistence type="inferred from homology"/>
<organism evidence="3 4">
    <name type="scientific">Pseudovibrio ascidiaceicola</name>
    <dbReference type="NCBI Taxonomy" id="285279"/>
    <lineage>
        <taxon>Bacteria</taxon>
        <taxon>Pseudomonadati</taxon>
        <taxon>Pseudomonadota</taxon>
        <taxon>Alphaproteobacteria</taxon>
        <taxon>Hyphomicrobiales</taxon>
        <taxon>Stappiaceae</taxon>
        <taxon>Pseudovibrio</taxon>
    </lineage>
</organism>
<dbReference type="Proteomes" id="UP000199598">
    <property type="component" value="Unassembled WGS sequence"/>
</dbReference>
<reference evidence="3 4" key="1">
    <citation type="submission" date="2016-10" db="EMBL/GenBank/DDBJ databases">
        <authorList>
            <person name="Varghese N."/>
            <person name="Submissions S."/>
        </authorList>
    </citation>
    <scope>NUCLEOTIDE SEQUENCE [LARGE SCALE GENOMIC DNA]</scope>
    <source>
        <strain evidence="3 4">DSM 16392</strain>
    </source>
</reference>
<evidence type="ECO:0000256" key="1">
    <source>
        <dbReference type="PIRNR" id="PIRNR003170"/>
    </source>
</evidence>
<dbReference type="PIRSF" id="PIRSF003170">
    <property type="entry name" value="Pet18p"/>
    <property type="match status" value="1"/>
</dbReference>
<comment type="catalytic activity">
    <reaction evidence="1">
        <text>thiamine + H2O = 5-(2-hydroxyethyl)-4-methylthiazole + 4-amino-5-hydroxymethyl-2-methylpyrimidine + H(+)</text>
        <dbReference type="Rhea" id="RHEA:17509"/>
        <dbReference type="ChEBI" id="CHEBI:15377"/>
        <dbReference type="ChEBI" id="CHEBI:15378"/>
        <dbReference type="ChEBI" id="CHEBI:16892"/>
        <dbReference type="ChEBI" id="CHEBI:17957"/>
        <dbReference type="ChEBI" id="CHEBI:18385"/>
        <dbReference type="EC" id="3.5.99.2"/>
    </reaction>
</comment>
<comment type="caution">
    <text evidence="3">The sequence shown here is derived from an EMBL/GenBank/DDBJ whole genome shotgun (WGS) entry which is preliminary data.</text>
</comment>
<dbReference type="InterPro" id="IPR050967">
    <property type="entry name" value="Thiamine_Salvage_TenA"/>
</dbReference>
<dbReference type="InterPro" id="IPR016084">
    <property type="entry name" value="Haem_Oase-like_multi-hlx"/>
</dbReference>